<sequence>MQCQRRANSLSVPSNICRLFAQHGTPWAWIPFSPVHDSFLLRASGKGWPSKASKRAGRPMPGMPDPGQRAGPEQTHRQPSGVLHAPHAPWLVSGECVESVTVSGAW</sequence>
<proteinExistence type="predicted"/>
<name>A0A2A9PIK6_OPHUN</name>
<gene>
    <name evidence="2" type="ORF">XA68_17974</name>
</gene>
<evidence type="ECO:0000256" key="1">
    <source>
        <dbReference type="SAM" id="MobiDB-lite"/>
    </source>
</evidence>
<evidence type="ECO:0000313" key="3">
    <source>
        <dbReference type="Proteomes" id="UP000037136"/>
    </source>
</evidence>
<organism evidence="2 3">
    <name type="scientific">Ophiocordyceps unilateralis</name>
    <name type="common">Zombie-ant fungus</name>
    <name type="synonym">Torrubia unilateralis</name>
    <dbReference type="NCBI Taxonomy" id="268505"/>
    <lineage>
        <taxon>Eukaryota</taxon>
        <taxon>Fungi</taxon>
        <taxon>Dikarya</taxon>
        <taxon>Ascomycota</taxon>
        <taxon>Pezizomycotina</taxon>
        <taxon>Sordariomycetes</taxon>
        <taxon>Hypocreomycetidae</taxon>
        <taxon>Hypocreales</taxon>
        <taxon>Ophiocordycipitaceae</taxon>
        <taxon>Ophiocordyceps</taxon>
    </lineage>
</organism>
<evidence type="ECO:0000313" key="2">
    <source>
        <dbReference type="EMBL" id="PFH61219.1"/>
    </source>
</evidence>
<reference evidence="2 3" key="1">
    <citation type="journal article" date="2015" name="BMC Genomics">
        <title>Gene expression during zombie ant biting behavior reflects the complexity underlying fungal parasitic behavioral manipulation.</title>
        <authorList>
            <person name="de Bekker C."/>
            <person name="Ohm R.A."/>
            <person name="Loreto R.G."/>
            <person name="Sebastian A."/>
            <person name="Albert I."/>
            <person name="Merrow M."/>
            <person name="Brachmann A."/>
            <person name="Hughes D.P."/>
        </authorList>
    </citation>
    <scope>NUCLEOTIDE SEQUENCE [LARGE SCALE GENOMIC DNA]</scope>
    <source>
        <strain evidence="2 3">SC16a</strain>
    </source>
</reference>
<dbReference type="AlphaFoldDB" id="A0A2A9PIK6"/>
<reference evidence="2 3" key="2">
    <citation type="journal article" date="2017" name="Sci. Rep.">
        <title>Ant-infecting Ophiocordyceps genomes reveal a high diversity of potential behavioral manipulation genes and a possible major role for enterotoxins.</title>
        <authorList>
            <person name="de Bekker C."/>
            <person name="Ohm R.A."/>
            <person name="Evans H.C."/>
            <person name="Brachmann A."/>
            <person name="Hughes D.P."/>
        </authorList>
    </citation>
    <scope>NUCLEOTIDE SEQUENCE [LARGE SCALE GENOMIC DNA]</scope>
    <source>
        <strain evidence="2 3">SC16a</strain>
    </source>
</reference>
<dbReference type="EMBL" id="LAZP02000084">
    <property type="protein sequence ID" value="PFH61219.1"/>
    <property type="molecule type" value="Genomic_DNA"/>
</dbReference>
<comment type="caution">
    <text evidence="2">The sequence shown here is derived from an EMBL/GenBank/DDBJ whole genome shotgun (WGS) entry which is preliminary data.</text>
</comment>
<dbReference type="Proteomes" id="UP000037136">
    <property type="component" value="Unassembled WGS sequence"/>
</dbReference>
<keyword evidence="3" id="KW-1185">Reference proteome</keyword>
<accession>A0A2A9PIK6</accession>
<feature type="region of interest" description="Disordered" evidence="1">
    <location>
        <begin position="46"/>
        <end position="84"/>
    </location>
</feature>
<protein>
    <submittedName>
        <fullName evidence="2">Uncharacterized protein</fullName>
    </submittedName>
</protein>